<evidence type="ECO:0000313" key="2">
    <source>
        <dbReference type="Proteomes" id="UP000006339"/>
    </source>
</evidence>
<comment type="caution">
    <text evidence="1">The sequence shown here is derived from an EMBL/GenBank/DDBJ whole genome shotgun (WGS) entry which is preliminary data.</text>
</comment>
<dbReference type="EMBL" id="AKWH02000073">
    <property type="protein sequence ID" value="EKO49845.1"/>
    <property type="molecule type" value="Genomic_DNA"/>
</dbReference>
<organism evidence="1 2">
    <name type="scientific">Leptospira kirschneri str. 200802841</name>
    <dbReference type="NCBI Taxonomy" id="1193047"/>
    <lineage>
        <taxon>Bacteria</taxon>
        <taxon>Pseudomonadati</taxon>
        <taxon>Spirochaetota</taxon>
        <taxon>Spirochaetia</taxon>
        <taxon>Leptospirales</taxon>
        <taxon>Leptospiraceae</taxon>
        <taxon>Leptospira</taxon>
    </lineage>
</organism>
<protein>
    <submittedName>
        <fullName evidence="1">Uncharacterized protein</fullName>
    </submittedName>
</protein>
<reference evidence="1" key="1">
    <citation type="submission" date="2012-10" db="EMBL/GenBank/DDBJ databases">
        <authorList>
            <person name="Harkins D.M."/>
            <person name="Durkin A.S."/>
            <person name="Brinkac L.M."/>
            <person name="Selengut J.D."/>
            <person name="Sanka R."/>
            <person name="DePew J."/>
            <person name="Purushe J."/>
            <person name="Picardeau M."/>
            <person name="Werts C."/>
            <person name="Goarant C."/>
            <person name="Vinetz J.M."/>
            <person name="Sutton G.G."/>
            <person name="Nelson W.C."/>
            <person name="Fouts D.E."/>
        </authorList>
    </citation>
    <scope>NUCLEOTIDE SEQUENCE [LARGE SCALE GENOMIC DNA]</scope>
    <source>
        <strain evidence="1">200802841</strain>
    </source>
</reference>
<keyword evidence="2" id="KW-1185">Reference proteome</keyword>
<name>A0A828Y443_9LEPT</name>
<sequence length="58" mass="7175">MYFSDNFFKINEECFSYEKFYLEKRVIPEKHLLKKSIPNFVLQNKILHFFKGLLLRTK</sequence>
<accession>A0A828Y443</accession>
<dbReference type="AlphaFoldDB" id="A0A828Y443"/>
<dbReference type="Proteomes" id="UP000006339">
    <property type="component" value="Unassembled WGS sequence"/>
</dbReference>
<evidence type="ECO:0000313" key="1">
    <source>
        <dbReference type="EMBL" id="EKO49845.1"/>
    </source>
</evidence>
<gene>
    <name evidence="1" type="ORF">LEP1GSC131_0995</name>
</gene>
<proteinExistence type="predicted"/>